<dbReference type="RefSeq" id="WP_083346166.1">
    <property type="nucleotide sequence ID" value="NZ_LT629690.1"/>
</dbReference>
<dbReference type="HAMAP" id="MF_00104">
    <property type="entry name" value="RNase_III"/>
    <property type="match status" value="1"/>
</dbReference>
<dbReference type="GO" id="GO:0006364">
    <property type="term" value="P:rRNA processing"/>
    <property type="evidence" value="ECO:0007669"/>
    <property type="project" value="UniProtKB-UniRule"/>
</dbReference>
<dbReference type="InterPro" id="IPR011907">
    <property type="entry name" value="RNase_III"/>
</dbReference>
<evidence type="ECO:0000256" key="13">
    <source>
        <dbReference type="ARBA" id="ARBA00022842"/>
    </source>
</evidence>
<comment type="catalytic activity">
    <reaction evidence="1 15">
        <text>Endonucleolytic cleavage to 5'-phosphomonoester.</text>
        <dbReference type="EC" id="3.1.26.3"/>
    </reaction>
</comment>
<comment type="function">
    <text evidence="15">Digests double-stranded RNA. Involved in the processing of primary rRNA transcript to yield the immediate precursors to the large and small rRNAs (23S and 16S). Processes some mRNAs, and tRNAs when they are encoded in the rRNA operon. Processes pre-crRNA and tracrRNA of type II CRISPR loci if present in the organism.</text>
</comment>
<dbReference type="Pfam" id="PF14622">
    <property type="entry name" value="Ribonucleas_3_3"/>
    <property type="match status" value="1"/>
</dbReference>
<evidence type="ECO:0000256" key="6">
    <source>
        <dbReference type="ARBA" id="ARBA00022552"/>
    </source>
</evidence>
<keyword evidence="20" id="KW-1185">Reference proteome</keyword>
<dbReference type="GO" id="GO:0042802">
    <property type="term" value="F:identical protein binding"/>
    <property type="evidence" value="ECO:0007669"/>
    <property type="project" value="UniProtKB-ARBA"/>
</dbReference>
<feature type="binding site" evidence="15">
    <location>
        <position position="63"/>
    </location>
    <ligand>
        <name>Mg(2+)</name>
        <dbReference type="ChEBI" id="CHEBI:18420"/>
    </ligand>
</feature>
<evidence type="ECO:0000256" key="16">
    <source>
        <dbReference type="SAM" id="MobiDB-lite"/>
    </source>
</evidence>
<dbReference type="PANTHER" id="PTHR11207:SF0">
    <property type="entry name" value="RIBONUCLEASE 3"/>
    <property type="match status" value="1"/>
</dbReference>
<dbReference type="Gene3D" id="3.30.160.20">
    <property type="match status" value="1"/>
</dbReference>
<dbReference type="PROSITE" id="PS50137">
    <property type="entry name" value="DS_RBD"/>
    <property type="match status" value="1"/>
</dbReference>
<comment type="subcellular location">
    <subcellularLocation>
        <location evidence="2 15">Cytoplasm</location>
    </subcellularLocation>
</comment>
<dbReference type="EC" id="3.1.26.3" evidence="15"/>
<proteinExistence type="inferred from homology"/>
<feature type="domain" description="RNase III" evidence="18">
    <location>
        <begin position="17"/>
        <end position="150"/>
    </location>
</feature>
<keyword evidence="6 15" id="KW-0698">rRNA processing</keyword>
<feature type="binding site" evidence="15">
    <location>
        <position position="136"/>
    </location>
    <ligand>
        <name>Mg(2+)</name>
        <dbReference type="ChEBI" id="CHEBI:18420"/>
    </ligand>
</feature>
<comment type="similarity">
    <text evidence="3">Belongs to the ribonuclease III family.</text>
</comment>
<gene>
    <name evidence="15" type="primary">rnc</name>
    <name evidence="19" type="ORF">SAMN05444167_3354</name>
</gene>
<dbReference type="GO" id="GO:0004525">
    <property type="term" value="F:ribonuclease III activity"/>
    <property type="evidence" value="ECO:0007669"/>
    <property type="project" value="UniProtKB-UniRule"/>
</dbReference>
<evidence type="ECO:0000256" key="1">
    <source>
        <dbReference type="ARBA" id="ARBA00000109"/>
    </source>
</evidence>
<dbReference type="PROSITE" id="PS00517">
    <property type="entry name" value="RNASE_3_1"/>
    <property type="match status" value="1"/>
</dbReference>
<sequence length="274" mass="29499">MAKRSKAAEQVQPAEPAESLEDRLRYQFRNPDLLRLALTHSSLAFEKGDGTPNRTTEDNEQLEFLGDAVVGLIVTELLIQHFPDRREGDLTRMRAMLVSGKSMSEAAVRLGIGRDLFLGRGEESTGGRTRSSVLADAVEAIVAAIFRDAGNAGSAPGGGLRAAKAFVEREIFKPRLTDLKMAASQGARFGGIVGDWKSALQELLQARGEGQPTYRTLEETGDAHNKRFRVEVLLGDRVMGEGEGGSKKAAQQAAAHIAYDLLNPEIADGVIATA</sequence>
<keyword evidence="5 15" id="KW-0963">Cytoplasm</keyword>
<dbReference type="InterPro" id="IPR000999">
    <property type="entry name" value="RNase_III_dom"/>
</dbReference>
<dbReference type="FunFam" id="3.30.160.20:FF:000003">
    <property type="entry name" value="Ribonuclease 3"/>
    <property type="match status" value="1"/>
</dbReference>
<dbReference type="PANTHER" id="PTHR11207">
    <property type="entry name" value="RIBONUCLEASE III"/>
    <property type="match status" value="1"/>
</dbReference>
<evidence type="ECO:0000256" key="8">
    <source>
        <dbReference type="ARBA" id="ARBA00022694"/>
    </source>
</evidence>
<dbReference type="NCBIfam" id="TIGR02191">
    <property type="entry name" value="RNaseIII"/>
    <property type="match status" value="1"/>
</dbReference>
<keyword evidence="10 15" id="KW-0479">Metal-binding</keyword>
<dbReference type="AlphaFoldDB" id="A0A1G7P1C1"/>
<accession>A0A1G7P1C1</accession>
<evidence type="ECO:0000256" key="15">
    <source>
        <dbReference type="HAMAP-Rule" id="MF_00104"/>
    </source>
</evidence>
<dbReference type="InterPro" id="IPR014720">
    <property type="entry name" value="dsRBD_dom"/>
</dbReference>
<dbReference type="FunFam" id="1.10.1520.10:FF:000001">
    <property type="entry name" value="Ribonuclease 3"/>
    <property type="match status" value="1"/>
</dbReference>
<evidence type="ECO:0000256" key="12">
    <source>
        <dbReference type="ARBA" id="ARBA00022801"/>
    </source>
</evidence>
<dbReference type="OrthoDB" id="9805026at2"/>
<dbReference type="Pfam" id="PF00035">
    <property type="entry name" value="dsrm"/>
    <property type="match status" value="1"/>
</dbReference>
<dbReference type="GO" id="GO:0046872">
    <property type="term" value="F:metal ion binding"/>
    <property type="evidence" value="ECO:0007669"/>
    <property type="project" value="UniProtKB-KW"/>
</dbReference>
<dbReference type="EMBL" id="LT629690">
    <property type="protein sequence ID" value="SDF80108.1"/>
    <property type="molecule type" value="Genomic_DNA"/>
</dbReference>
<keyword evidence="15" id="KW-0699">rRNA-binding</keyword>
<evidence type="ECO:0000256" key="11">
    <source>
        <dbReference type="ARBA" id="ARBA00022759"/>
    </source>
</evidence>
<evidence type="ECO:0000256" key="14">
    <source>
        <dbReference type="ARBA" id="ARBA00022884"/>
    </source>
</evidence>
<dbReference type="CDD" id="cd00593">
    <property type="entry name" value="RIBOc"/>
    <property type="match status" value="1"/>
</dbReference>
<dbReference type="GO" id="GO:0010468">
    <property type="term" value="P:regulation of gene expression"/>
    <property type="evidence" value="ECO:0007669"/>
    <property type="project" value="TreeGrafter"/>
</dbReference>
<dbReference type="InterPro" id="IPR036389">
    <property type="entry name" value="RNase_III_sf"/>
</dbReference>
<dbReference type="GO" id="GO:0019843">
    <property type="term" value="F:rRNA binding"/>
    <property type="evidence" value="ECO:0007669"/>
    <property type="project" value="UniProtKB-KW"/>
</dbReference>
<keyword evidence="12 15" id="KW-0378">Hydrolase</keyword>
<evidence type="ECO:0000256" key="10">
    <source>
        <dbReference type="ARBA" id="ARBA00022723"/>
    </source>
</evidence>
<feature type="active site" evidence="15">
    <location>
        <position position="139"/>
    </location>
</feature>
<feature type="domain" description="DRBM" evidence="17">
    <location>
        <begin position="195"/>
        <end position="264"/>
    </location>
</feature>
<keyword evidence="11 15" id="KW-0255">Endonuclease</keyword>
<protein>
    <recommendedName>
        <fullName evidence="15">Ribonuclease 3</fullName>
        <ecNumber evidence="15">3.1.26.3</ecNumber>
    </recommendedName>
    <alternativeName>
        <fullName evidence="15">Ribonuclease III</fullName>
        <shortName evidence="15">RNase III</shortName>
    </alternativeName>
</protein>
<evidence type="ECO:0000256" key="9">
    <source>
        <dbReference type="ARBA" id="ARBA00022722"/>
    </source>
</evidence>
<keyword evidence="7 15" id="KW-0507">mRNA processing</keyword>
<organism evidence="19 20">
    <name type="scientific">Terriglobus roseus</name>
    <dbReference type="NCBI Taxonomy" id="392734"/>
    <lineage>
        <taxon>Bacteria</taxon>
        <taxon>Pseudomonadati</taxon>
        <taxon>Acidobacteriota</taxon>
        <taxon>Terriglobia</taxon>
        <taxon>Terriglobales</taxon>
        <taxon>Acidobacteriaceae</taxon>
        <taxon>Terriglobus</taxon>
    </lineage>
</organism>
<dbReference type="GO" id="GO:0003725">
    <property type="term" value="F:double-stranded RNA binding"/>
    <property type="evidence" value="ECO:0007669"/>
    <property type="project" value="TreeGrafter"/>
</dbReference>
<comment type="cofactor">
    <cofactor evidence="15">
        <name>Mg(2+)</name>
        <dbReference type="ChEBI" id="CHEBI:18420"/>
    </cofactor>
</comment>
<dbReference type="GO" id="GO:0006397">
    <property type="term" value="P:mRNA processing"/>
    <property type="evidence" value="ECO:0007669"/>
    <property type="project" value="UniProtKB-UniRule"/>
</dbReference>
<dbReference type="CDD" id="cd10845">
    <property type="entry name" value="DSRM_RNAse_III_family"/>
    <property type="match status" value="1"/>
</dbReference>
<evidence type="ECO:0000259" key="18">
    <source>
        <dbReference type="PROSITE" id="PS50142"/>
    </source>
</evidence>
<dbReference type="SUPFAM" id="SSF54768">
    <property type="entry name" value="dsRNA-binding domain-like"/>
    <property type="match status" value="1"/>
</dbReference>
<dbReference type="PROSITE" id="PS50142">
    <property type="entry name" value="RNASE_3_2"/>
    <property type="match status" value="1"/>
</dbReference>
<keyword evidence="13 15" id="KW-0460">Magnesium</keyword>
<evidence type="ECO:0000256" key="4">
    <source>
        <dbReference type="ARBA" id="ARBA00011738"/>
    </source>
</evidence>
<evidence type="ECO:0000313" key="20">
    <source>
        <dbReference type="Proteomes" id="UP000182427"/>
    </source>
</evidence>
<evidence type="ECO:0000256" key="5">
    <source>
        <dbReference type="ARBA" id="ARBA00022490"/>
    </source>
</evidence>
<keyword evidence="14 15" id="KW-0694">RNA-binding</keyword>
<feature type="compositionally biased region" description="Low complexity" evidence="16">
    <location>
        <begin position="8"/>
        <end position="17"/>
    </location>
</feature>
<evidence type="ECO:0000259" key="17">
    <source>
        <dbReference type="PROSITE" id="PS50137"/>
    </source>
</evidence>
<evidence type="ECO:0000313" key="19">
    <source>
        <dbReference type="EMBL" id="SDF80108.1"/>
    </source>
</evidence>
<dbReference type="GO" id="GO:0008033">
    <property type="term" value="P:tRNA processing"/>
    <property type="evidence" value="ECO:0007669"/>
    <property type="project" value="UniProtKB-KW"/>
</dbReference>
<evidence type="ECO:0000256" key="2">
    <source>
        <dbReference type="ARBA" id="ARBA00004496"/>
    </source>
</evidence>
<feature type="region of interest" description="Disordered" evidence="16">
    <location>
        <begin position="1"/>
        <end position="21"/>
    </location>
</feature>
<comment type="subunit">
    <text evidence="4 15">Homodimer.</text>
</comment>
<keyword evidence="9 15" id="KW-0540">Nuclease</keyword>
<dbReference type="GO" id="GO:0005737">
    <property type="term" value="C:cytoplasm"/>
    <property type="evidence" value="ECO:0007669"/>
    <property type="project" value="UniProtKB-SubCell"/>
</dbReference>
<evidence type="ECO:0000256" key="7">
    <source>
        <dbReference type="ARBA" id="ARBA00022664"/>
    </source>
</evidence>
<feature type="binding site" evidence="15">
    <location>
        <position position="139"/>
    </location>
    <ligand>
        <name>Mg(2+)</name>
        <dbReference type="ChEBI" id="CHEBI:18420"/>
    </ligand>
</feature>
<dbReference type="SMART" id="SM00535">
    <property type="entry name" value="RIBOc"/>
    <property type="match status" value="1"/>
</dbReference>
<feature type="active site" evidence="15">
    <location>
        <position position="67"/>
    </location>
</feature>
<dbReference type="SUPFAM" id="SSF69065">
    <property type="entry name" value="RNase III domain-like"/>
    <property type="match status" value="1"/>
</dbReference>
<name>A0A1G7P1C1_9BACT</name>
<dbReference type="Proteomes" id="UP000182427">
    <property type="component" value="Chromosome I"/>
</dbReference>
<dbReference type="SMART" id="SM00358">
    <property type="entry name" value="DSRM"/>
    <property type="match status" value="1"/>
</dbReference>
<dbReference type="Gene3D" id="1.10.1520.10">
    <property type="entry name" value="Ribonuclease III domain"/>
    <property type="match status" value="1"/>
</dbReference>
<evidence type="ECO:0000256" key="3">
    <source>
        <dbReference type="ARBA" id="ARBA00010183"/>
    </source>
</evidence>
<keyword evidence="8 15" id="KW-0819">tRNA processing</keyword>
<reference evidence="19 20" key="1">
    <citation type="submission" date="2016-10" db="EMBL/GenBank/DDBJ databases">
        <authorList>
            <person name="de Groot N.N."/>
        </authorList>
    </citation>
    <scope>NUCLEOTIDE SEQUENCE [LARGE SCALE GENOMIC DNA]</scope>
    <source>
        <strain evidence="19 20">GAS232</strain>
    </source>
</reference>